<keyword evidence="4" id="KW-0812">Transmembrane</keyword>
<dbReference type="GO" id="GO:0030150">
    <property type="term" value="P:protein import into mitochondrial matrix"/>
    <property type="evidence" value="ECO:0007669"/>
    <property type="project" value="TreeGrafter"/>
</dbReference>
<keyword evidence="3" id="KW-0813">Transport</keyword>
<comment type="subcellular location">
    <subcellularLocation>
        <location evidence="1">Mitochondrion outer membrane</location>
        <topology evidence="1">Single-pass membrane protein</topology>
    </subcellularLocation>
</comment>
<dbReference type="EMBL" id="SDEE01000005">
    <property type="protein sequence ID" value="RXW25435.1"/>
    <property type="molecule type" value="Genomic_DNA"/>
</dbReference>
<feature type="region of interest" description="Disordered" evidence="10">
    <location>
        <begin position="154"/>
        <end position="200"/>
    </location>
</feature>
<evidence type="ECO:0000256" key="8">
    <source>
        <dbReference type="ARBA" id="ARBA00023128"/>
    </source>
</evidence>
<dbReference type="Pfam" id="PF02064">
    <property type="entry name" value="MAS20"/>
    <property type="match status" value="1"/>
</dbReference>
<dbReference type="PANTHER" id="PTHR12430">
    <property type="entry name" value="MITOCHONDRIAL IMPORT RECEPTOR SUBUNIT TOM20"/>
    <property type="match status" value="1"/>
</dbReference>
<dbReference type="SUPFAM" id="SSF47157">
    <property type="entry name" value="Mitochondrial import receptor subunit Tom20"/>
    <property type="match status" value="1"/>
</dbReference>
<dbReference type="STRING" id="2316362.A0A4Q2E212"/>
<dbReference type="GO" id="GO:0006886">
    <property type="term" value="P:intracellular protein transport"/>
    <property type="evidence" value="ECO:0007669"/>
    <property type="project" value="InterPro"/>
</dbReference>
<reference evidence="11 12" key="1">
    <citation type="submission" date="2019-01" db="EMBL/GenBank/DDBJ databases">
        <title>Draft genome sequence of Psathyrella aberdarensis IHI B618.</title>
        <authorList>
            <person name="Buettner E."/>
            <person name="Kellner H."/>
        </authorList>
    </citation>
    <scope>NUCLEOTIDE SEQUENCE [LARGE SCALE GENOMIC DNA]</scope>
    <source>
        <strain evidence="11 12">IHI B618</strain>
    </source>
</reference>
<dbReference type="OrthoDB" id="2154253at2759"/>
<evidence type="ECO:0000256" key="9">
    <source>
        <dbReference type="ARBA" id="ARBA00023136"/>
    </source>
</evidence>
<comment type="caution">
    <text evidence="11">The sequence shown here is derived from an EMBL/GenBank/DDBJ whole genome shotgun (WGS) entry which is preliminary data.</text>
</comment>
<sequence length="200" mass="22077">MASKATVLTAAAVVATGVVAYAVYFDYKRRNDVDFRRKLRKEKKRVNKSVQQSKLAEEKSTAVDPEELRQALQAIKNEPMVSIEEREQYFMSQIALGEQMAAQGPTFYLPAAIAFFRALRIYPAPAELIGIYQSTVSPPVFKLVIEMTNMDVSSTSSPAARSAQIARDDSLDDISPVRGPPSEASSSQEWDKLTDPGSQP</sequence>
<evidence type="ECO:0000256" key="1">
    <source>
        <dbReference type="ARBA" id="ARBA00004572"/>
    </source>
</evidence>
<evidence type="ECO:0000256" key="4">
    <source>
        <dbReference type="ARBA" id="ARBA00022692"/>
    </source>
</evidence>
<dbReference type="InterPro" id="IPR002056">
    <property type="entry name" value="MAS20"/>
</dbReference>
<dbReference type="AlphaFoldDB" id="A0A4Q2E212"/>
<keyword evidence="6" id="KW-0653">Protein transport</keyword>
<keyword evidence="5" id="KW-1000">Mitochondrion outer membrane</keyword>
<dbReference type="Gene3D" id="1.20.960.10">
    <property type="entry name" value="Mitochondrial outer membrane translocase complex, subunit Tom20 domain"/>
    <property type="match status" value="1"/>
</dbReference>
<evidence type="ECO:0008006" key="13">
    <source>
        <dbReference type="Google" id="ProtNLM"/>
    </source>
</evidence>
<evidence type="ECO:0000256" key="10">
    <source>
        <dbReference type="SAM" id="MobiDB-lite"/>
    </source>
</evidence>
<protein>
    <recommendedName>
        <fullName evidence="13">Mitochondrial import receptor subunit TOM20</fullName>
    </recommendedName>
</protein>
<evidence type="ECO:0000313" key="11">
    <source>
        <dbReference type="EMBL" id="RXW25435.1"/>
    </source>
</evidence>
<evidence type="ECO:0000256" key="6">
    <source>
        <dbReference type="ARBA" id="ARBA00022927"/>
    </source>
</evidence>
<organism evidence="11 12">
    <name type="scientific">Candolleomyces aberdarensis</name>
    <dbReference type="NCBI Taxonomy" id="2316362"/>
    <lineage>
        <taxon>Eukaryota</taxon>
        <taxon>Fungi</taxon>
        <taxon>Dikarya</taxon>
        <taxon>Basidiomycota</taxon>
        <taxon>Agaricomycotina</taxon>
        <taxon>Agaricomycetes</taxon>
        <taxon>Agaricomycetidae</taxon>
        <taxon>Agaricales</taxon>
        <taxon>Agaricineae</taxon>
        <taxon>Psathyrellaceae</taxon>
        <taxon>Candolleomyces</taxon>
    </lineage>
</organism>
<evidence type="ECO:0000256" key="3">
    <source>
        <dbReference type="ARBA" id="ARBA00022448"/>
    </source>
</evidence>
<comment type="similarity">
    <text evidence="2">Belongs to the Tom20 family.</text>
</comment>
<evidence type="ECO:0000256" key="7">
    <source>
        <dbReference type="ARBA" id="ARBA00022989"/>
    </source>
</evidence>
<dbReference type="GO" id="GO:0005742">
    <property type="term" value="C:mitochondrial outer membrane translocase complex"/>
    <property type="evidence" value="ECO:0007669"/>
    <property type="project" value="InterPro"/>
</dbReference>
<keyword evidence="12" id="KW-1185">Reference proteome</keyword>
<dbReference type="InterPro" id="IPR023392">
    <property type="entry name" value="Tom20_dom_sf"/>
</dbReference>
<dbReference type="GO" id="GO:0016031">
    <property type="term" value="P:tRNA import into mitochondrion"/>
    <property type="evidence" value="ECO:0007669"/>
    <property type="project" value="TreeGrafter"/>
</dbReference>
<accession>A0A4Q2E212</accession>
<evidence type="ECO:0000256" key="5">
    <source>
        <dbReference type="ARBA" id="ARBA00022787"/>
    </source>
</evidence>
<dbReference type="GO" id="GO:0006605">
    <property type="term" value="P:protein targeting"/>
    <property type="evidence" value="ECO:0007669"/>
    <property type="project" value="InterPro"/>
</dbReference>
<evidence type="ECO:0000313" key="12">
    <source>
        <dbReference type="Proteomes" id="UP000290288"/>
    </source>
</evidence>
<keyword evidence="9" id="KW-0472">Membrane</keyword>
<name>A0A4Q2E212_9AGAR</name>
<evidence type="ECO:0000256" key="2">
    <source>
        <dbReference type="ARBA" id="ARBA00005792"/>
    </source>
</evidence>
<dbReference type="PANTHER" id="PTHR12430:SF0">
    <property type="entry name" value="TRANSLOCASE OF OUTER MITOCHONDRIAL MEMBRANE 20"/>
    <property type="match status" value="1"/>
</dbReference>
<proteinExistence type="inferred from homology"/>
<dbReference type="PRINTS" id="PR00351">
    <property type="entry name" value="OM20RECEPTOR"/>
</dbReference>
<dbReference type="Proteomes" id="UP000290288">
    <property type="component" value="Unassembled WGS sequence"/>
</dbReference>
<keyword evidence="7" id="KW-1133">Transmembrane helix</keyword>
<gene>
    <name evidence="11" type="ORF">EST38_g433</name>
</gene>
<dbReference type="GO" id="GO:0008320">
    <property type="term" value="F:protein transmembrane transporter activity"/>
    <property type="evidence" value="ECO:0007669"/>
    <property type="project" value="TreeGrafter"/>
</dbReference>
<dbReference type="GO" id="GO:0030943">
    <property type="term" value="F:mitochondrion targeting sequence binding"/>
    <property type="evidence" value="ECO:0007669"/>
    <property type="project" value="TreeGrafter"/>
</dbReference>
<keyword evidence="8" id="KW-0496">Mitochondrion</keyword>